<proteinExistence type="predicted"/>
<reference evidence="1" key="1">
    <citation type="submission" date="2019-07" db="EMBL/GenBank/DDBJ databases">
        <title>The discovery of a new lineage B mimivirus raises questions about particles surface fibrils.</title>
        <authorList>
            <person name="Silva L.K.S."/>
            <person name="Rodrigues R.A.L."/>
            <person name="Andrade A.C.S.P."/>
            <person name="Hikida H."/>
            <person name="Andreani J."/>
            <person name="Levasseur A."/>
            <person name="La Scola B."/>
            <person name="Abrahao J.S."/>
        </authorList>
    </citation>
    <scope>NUCLEOTIDE SEQUENCE</scope>
    <source>
        <strain evidence="1">B60</strain>
    </source>
</reference>
<dbReference type="EMBL" id="MN175499">
    <property type="protein sequence ID" value="QID06565.1"/>
    <property type="molecule type" value="Genomic_DNA"/>
</dbReference>
<name>A0A6G6ACJ4_9VIRU</name>
<sequence length="132" mass="15951">MDFGAIMKQIEEKQYEDFKKLLSDEMEKNYYLCMFLASFLGHDYFPMTKGDYSQFKSMYKDRAEKYFHKVIDKISLCTEEIEFFHEMVNIPNDKQYIQKCIEKYHSIKNLDRCQLGENILKCLKASKHIRII</sequence>
<organism evidence="1">
    <name type="scientific">Borely moumouvirus</name>
    <dbReference type="NCBI Taxonomy" id="2712067"/>
    <lineage>
        <taxon>Viruses</taxon>
        <taxon>Varidnaviria</taxon>
        <taxon>Bamfordvirae</taxon>
        <taxon>Nucleocytoviricota</taxon>
        <taxon>Megaviricetes</taxon>
        <taxon>Imitervirales</taxon>
        <taxon>Mimiviridae</taxon>
        <taxon>Megamimivirinae</taxon>
        <taxon>Moumouvirus</taxon>
    </lineage>
</organism>
<evidence type="ECO:0000313" key="1">
    <source>
        <dbReference type="EMBL" id="QID06565.1"/>
    </source>
</evidence>
<protein>
    <submittedName>
        <fullName evidence="1">Uncharacterized protein</fullName>
    </submittedName>
</protein>
<accession>A0A6G6ACJ4</accession>